<dbReference type="GeneID" id="77257941"/>
<gene>
    <name evidence="2" type="ORF">MARSALSMR5_04027</name>
</gene>
<dbReference type="PROSITE" id="PS50164">
    <property type="entry name" value="GIY_YIG"/>
    <property type="match status" value="1"/>
</dbReference>
<dbReference type="InterPro" id="IPR000305">
    <property type="entry name" value="GIY-YIG_endonuc"/>
</dbReference>
<protein>
    <recommendedName>
        <fullName evidence="1">GIY-YIG domain-containing protein</fullName>
    </recommendedName>
</protein>
<dbReference type="InterPro" id="IPR035901">
    <property type="entry name" value="GIY-YIG_endonuc_sf"/>
</dbReference>
<reference evidence="2 3" key="1">
    <citation type="submission" date="2017-04" db="EMBL/GenBank/DDBJ databases">
        <title>Genome Sequence of Marinobacter salarius strain SMR5 Isolated from a culture of the Diatom Skeletonema marinoi.</title>
        <authorList>
            <person name="Topel M."/>
            <person name="Pinder M.I.M."/>
            <person name="Johansson O.N."/>
            <person name="Kourtchenko O."/>
            <person name="Godhe A."/>
            <person name="Clarke A.K."/>
        </authorList>
    </citation>
    <scope>NUCLEOTIDE SEQUENCE [LARGE SCALE GENOMIC DNA]</scope>
    <source>
        <strain evidence="2 3">SMR5</strain>
    </source>
</reference>
<dbReference type="SUPFAM" id="SSF82771">
    <property type="entry name" value="GIY-YIG endonuclease"/>
    <property type="match status" value="1"/>
</dbReference>
<feature type="domain" description="GIY-YIG" evidence="1">
    <location>
        <begin position="17"/>
        <end position="110"/>
    </location>
</feature>
<dbReference type="Proteomes" id="UP000193100">
    <property type="component" value="Chromosome"/>
</dbReference>
<evidence type="ECO:0000259" key="1">
    <source>
        <dbReference type="PROSITE" id="PS50164"/>
    </source>
</evidence>
<proteinExistence type="predicted"/>
<dbReference type="SMART" id="SM00465">
    <property type="entry name" value="GIYc"/>
    <property type="match status" value="1"/>
</dbReference>
<dbReference type="EMBL" id="CP020931">
    <property type="protein sequence ID" value="ARM86047.1"/>
    <property type="molecule type" value="Genomic_DNA"/>
</dbReference>
<organism evidence="2 3">
    <name type="scientific">Marinobacter salarius</name>
    <dbReference type="NCBI Taxonomy" id="1420917"/>
    <lineage>
        <taxon>Bacteria</taxon>
        <taxon>Pseudomonadati</taxon>
        <taxon>Pseudomonadota</taxon>
        <taxon>Gammaproteobacteria</taxon>
        <taxon>Pseudomonadales</taxon>
        <taxon>Marinobacteraceae</taxon>
        <taxon>Marinobacter</taxon>
    </lineage>
</organism>
<evidence type="ECO:0000313" key="2">
    <source>
        <dbReference type="EMBL" id="ARM86047.1"/>
    </source>
</evidence>
<evidence type="ECO:0000313" key="3">
    <source>
        <dbReference type="Proteomes" id="UP000193100"/>
    </source>
</evidence>
<sequence length="140" mass="15894">MEAWNELVGLEAVPMGGKPGVYVILDHRKRPKYVGKSDRVWGRLGDKHVSGSEKSHAIQRAYREAIPDKKSRTEFIRDYVSAYIIETESLLEAENLEQKLIRKYEPAWNVQGIPGKKVSSPGVLEPYDEEFMQAYVQSGA</sequence>
<dbReference type="RefSeq" id="WP_157665629.1">
    <property type="nucleotide sequence ID" value="NZ_CP020931.1"/>
</dbReference>
<accession>A0A1W6KF70</accession>
<dbReference type="Gene3D" id="3.40.1440.10">
    <property type="entry name" value="GIY-YIG endonuclease"/>
    <property type="match status" value="1"/>
</dbReference>
<dbReference type="AlphaFoldDB" id="A0A1W6KF70"/>
<dbReference type="Pfam" id="PF01541">
    <property type="entry name" value="GIY-YIG"/>
    <property type="match status" value="1"/>
</dbReference>
<name>A0A1W6KF70_9GAMM</name>